<keyword evidence="3" id="KW-1185">Reference proteome</keyword>
<dbReference type="EMBL" id="GL883128">
    <property type="protein sequence ID" value="EGG02867.1"/>
    <property type="molecule type" value="Genomic_DNA"/>
</dbReference>
<accession>F4RXM7</accession>
<protein>
    <submittedName>
        <fullName evidence="2">Uncharacterized protein</fullName>
    </submittedName>
</protein>
<dbReference type="InParanoid" id="F4RXM7"/>
<evidence type="ECO:0000313" key="3">
    <source>
        <dbReference type="Proteomes" id="UP000001072"/>
    </source>
</evidence>
<dbReference type="VEuPathDB" id="FungiDB:MELLADRAFT_109787"/>
<name>F4RXM7_MELLP</name>
<feature type="region of interest" description="Disordered" evidence="1">
    <location>
        <begin position="1"/>
        <end position="24"/>
    </location>
</feature>
<evidence type="ECO:0000313" key="2">
    <source>
        <dbReference type="EMBL" id="EGG02867.1"/>
    </source>
</evidence>
<dbReference type="HOGENOM" id="CLU_1421704_0_0_1"/>
<dbReference type="AlphaFoldDB" id="F4RXM7"/>
<organism evidence="3">
    <name type="scientific">Melampsora larici-populina (strain 98AG31 / pathotype 3-4-7)</name>
    <name type="common">Poplar leaf rust fungus</name>
    <dbReference type="NCBI Taxonomy" id="747676"/>
    <lineage>
        <taxon>Eukaryota</taxon>
        <taxon>Fungi</taxon>
        <taxon>Dikarya</taxon>
        <taxon>Basidiomycota</taxon>
        <taxon>Pucciniomycotina</taxon>
        <taxon>Pucciniomycetes</taxon>
        <taxon>Pucciniales</taxon>
        <taxon>Melampsoraceae</taxon>
        <taxon>Melampsora</taxon>
    </lineage>
</organism>
<evidence type="ECO:0000256" key="1">
    <source>
        <dbReference type="SAM" id="MobiDB-lite"/>
    </source>
</evidence>
<gene>
    <name evidence="2" type="ORF">MELLADRAFT_109787</name>
</gene>
<dbReference type="RefSeq" id="XP_007413980.1">
    <property type="nucleotide sequence ID" value="XM_007413918.1"/>
</dbReference>
<dbReference type="KEGG" id="mlr:MELLADRAFT_109787"/>
<dbReference type="Proteomes" id="UP000001072">
    <property type="component" value="Unassembled WGS sequence"/>
</dbReference>
<dbReference type="GeneID" id="18923873"/>
<proteinExistence type="predicted"/>
<sequence>MDRSTPESIVIPDSEDERADQREERIPERRADIIREEHIANITDFIISEGLSVQDFVASVRPLTKVTYSHQPPPSPDLLFARCRNIIGFIQSQHMTVYDFIITLLEHRRLWGHRRSFLGTGTYSCSVLIRLFKALRDLIHGAGNENHIWYEFIQSERFTGWDQAEECWTRGSVSARAYFAICLASCRNILC</sequence>
<reference evidence="3" key="1">
    <citation type="journal article" date="2011" name="Proc. Natl. Acad. Sci. U.S.A.">
        <title>Obligate biotrophy features unraveled by the genomic analysis of rust fungi.</title>
        <authorList>
            <person name="Duplessis S."/>
            <person name="Cuomo C.A."/>
            <person name="Lin Y.-C."/>
            <person name="Aerts A."/>
            <person name="Tisserant E."/>
            <person name="Veneault-Fourrey C."/>
            <person name="Joly D.L."/>
            <person name="Hacquard S."/>
            <person name="Amselem J."/>
            <person name="Cantarel B.L."/>
            <person name="Chiu R."/>
            <person name="Coutinho P.M."/>
            <person name="Feau N."/>
            <person name="Field M."/>
            <person name="Frey P."/>
            <person name="Gelhaye E."/>
            <person name="Goldberg J."/>
            <person name="Grabherr M.G."/>
            <person name="Kodira C.D."/>
            <person name="Kohler A."/>
            <person name="Kuees U."/>
            <person name="Lindquist E.A."/>
            <person name="Lucas S.M."/>
            <person name="Mago R."/>
            <person name="Mauceli E."/>
            <person name="Morin E."/>
            <person name="Murat C."/>
            <person name="Pangilinan J.L."/>
            <person name="Park R."/>
            <person name="Pearson M."/>
            <person name="Quesneville H."/>
            <person name="Rouhier N."/>
            <person name="Sakthikumar S."/>
            <person name="Salamov A.A."/>
            <person name="Schmutz J."/>
            <person name="Selles B."/>
            <person name="Shapiro H."/>
            <person name="Tanguay P."/>
            <person name="Tuskan G.A."/>
            <person name="Henrissat B."/>
            <person name="Van de Peer Y."/>
            <person name="Rouze P."/>
            <person name="Ellis J.G."/>
            <person name="Dodds P.N."/>
            <person name="Schein J.E."/>
            <person name="Zhong S."/>
            <person name="Hamelin R.C."/>
            <person name="Grigoriev I.V."/>
            <person name="Szabo L.J."/>
            <person name="Martin F."/>
        </authorList>
    </citation>
    <scope>NUCLEOTIDE SEQUENCE [LARGE SCALE GENOMIC DNA]</scope>
    <source>
        <strain evidence="3">98AG31 / pathotype 3-4-7</strain>
    </source>
</reference>